<sequence length="1392" mass="151478">MEKAEKLRPAQSFPSLCCSPRSNPELRAVLLRKAVSVSELVARYQSILDCDRNMTKQEHPKLMERRYPPQANVLSVGKTYALSPSHPSNMCSSKSMEGVPIPNIGAPTRNLKGLLTNSDTPKVTPHCRRLHCAPLKTPSPKGLLRMREPDASTMTTIQPLSMETKPHKDPSFLSSLQSIQRKAQWSPATIKWKESSAKEGKLSHERPTIISSVPGTAGDSAPGTSYDRTRSFLDTSDDTIHILHQGRGRSSAPSVKELSALYLSQTAAAAADAGSPAQPSAVKDNSIHSPHRQKKSKPMLKEMCAFCLKPIYSMERVVTDGVCVHRSCFCCQVCGRKLSLQNYAALHGVFYCQVHYKQMAGAGSRSETERLEHRPGGPQPQDWCNRAKNSETGEKPSSFNAQRDLQLAERRQELNSRSVLLGNKLRTVWPPSETVLLAVDGKGRNGACSWKKPALSLQTYQAVGSRAGRMVFRGQEGKPAAEAAVEKGRLLPGITCTKEREQVCSWPRNGGQRGNEKIGDGDVPEGKRGGKVSQRVAAIQQGQAQPKRGPVSASFPPVLEPVKPLPRGSLVPHTTPQSTKPTKWVGLGGTGACTLPAAEVPAKENRVCGSLSTPSEGDTTPAMTNNKPKLTTTTPDPAGDKHHLGEGMNSTQPTPVPEIRDSTIMELKCEAEGTDTPESEAEEAHSPSGISRTSYVSSGSPELGELSVLPEITGMLNEKSKANTKEFPVKQTPVTLGESRQPSSTSDLPGIESKGAEFEKTKEEKAVSMSEHLEELGAEQTSQENKAEKSRDSSSGLPKKTDDHGVSCLQERERRDTSGPMKTNTHEDILSHDIKSPGKDFPGSTDTPLKGTCATCPSHDGVINSKSEDSREVLSENILHISEQPAKTSEYSKPNISLEKSGGHPVGEEKVDLKLLEERTLPVSQTGAQSKETRSSQACRETPGKGFRFGKNPFITLFGSEDKGSAPKKETTTQRKPTKPQSALVTLFGYSSEKKQSPPEKPAGSSEKTNIDDGTENPQSLLSSSSQAKEKASRNDQLPQPGKMEVFPKHIQESSGGFSDSAEGKETDILLLAPGTSMSHDDKHEKTELDIHDQLSLNSQVWQQWGSCWPPLITTQEDQKQAAETSEGRTNPPHPPPELAPAVDNSKNLTRVGNHHGAHPLEAQNLLSLDVQDTVTEDGILLSPGNSEKLSKKAELQFGNMGFLEDNNLFFSGGQDFPSIASKTLNSDLQNSEAENPPFFDPNTSELFQEIPAETNAPLELWDTSSLSLLDGQDEINIRDLEGIQSCAMLQQLDPQCQAPKAAEEMFGLGLSAEDSRNKHLSTQEDNFPLTCMFSSHVSETFNQDVFDPGQEAPEKMNRSRKTSGVEEDYASLSSEDLDELNDDFSEKEFFI</sequence>
<evidence type="ECO:0000259" key="6">
    <source>
        <dbReference type="PROSITE" id="PS50023"/>
    </source>
</evidence>
<feature type="region of interest" description="Disordered" evidence="5">
    <location>
        <begin position="670"/>
        <end position="703"/>
    </location>
</feature>
<dbReference type="PROSITE" id="PS50023">
    <property type="entry name" value="LIM_DOMAIN_2"/>
    <property type="match status" value="1"/>
</dbReference>
<dbReference type="GeneID" id="113994413"/>
<dbReference type="Proteomes" id="UP000504627">
    <property type="component" value="Unplaced"/>
</dbReference>
<evidence type="ECO:0000256" key="1">
    <source>
        <dbReference type="ARBA" id="ARBA00022723"/>
    </source>
</evidence>
<feature type="compositionally biased region" description="Basic and acidic residues" evidence="5">
    <location>
        <begin position="824"/>
        <end position="838"/>
    </location>
</feature>
<dbReference type="InterPro" id="IPR001781">
    <property type="entry name" value="Znf_LIM"/>
</dbReference>
<dbReference type="SUPFAM" id="SSF57716">
    <property type="entry name" value="Glucocorticoid receptor-like (DNA-binding domain)"/>
    <property type="match status" value="1"/>
</dbReference>
<dbReference type="CDD" id="cd09358">
    <property type="entry name" value="LIM_Mical_like"/>
    <property type="match status" value="1"/>
</dbReference>
<keyword evidence="7" id="KW-1185">Reference proteome</keyword>
<feature type="region of interest" description="Disordered" evidence="5">
    <location>
        <begin position="273"/>
        <end position="295"/>
    </location>
</feature>
<feature type="compositionally biased region" description="Polar residues" evidence="5">
    <location>
        <begin position="885"/>
        <end position="895"/>
    </location>
</feature>
<feature type="compositionally biased region" description="Polar residues" evidence="5">
    <location>
        <begin position="732"/>
        <end position="747"/>
    </location>
</feature>
<feature type="compositionally biased region" description="Polar residues" evidence="5">
    <location>
        <begin position="922"/>
        <end position="939"/>
    </location>
</feature>
<feature type="compositionally biased region" description="Low complexity" evidence="5">
    <location>
        <begin position="624"/>
        <end position="635"/>
    </location>
</feature>
<dbReference type="InParanoid" id="A0A7R5K8V3"/>
<feature type="region of interest" description="Disordered" evidence="5">
    <location>
        <begin position="196"/>
        <end position="226"/>
    </location>
</feature>
<feature type="region of interest" description="Disordered" evidence="5">
    <location>
        <begin position="610"/>
        <end position="656"/>
    </location>
</feature>
<feature type="region of interest" description="Disordered" evidence="5">
    <location>
        <begin position="878"/>
        <end position="1087"/>
    </location>
</feature>
<feature type="domain" description="LIM zinc-binding" evidence="6">
    <location>
        <begin position="302"/>
        <end position="362"/>
    </location>
</feature>
<organism evidence="7 8">
    <name type="scientific">Pipra filicauda</name>
    <name type="common">Wire-tailed manakin</name>
    <dbReference type="NCBI Taxonomy" id="649802"/>
    <lineage>
        <taxon>Eukaryota</taxon>
        <taxon>Metazoa</taxon>
        <taxon>Chordata</taxon>
        <taxon>Craniata</taxon>
        <taxon>Vertebrata</taxon>
        <taxon>Euteleostomi</taxon>
        <taxon>Archelosauria</taxon>
        <taxon>Archosauria</taxon>
        <taxon>Dinosauria</taxon>
        <taxon>Saurischia</taxon>
        <taxon>Theropoda</taxon>
        <taxon>Coelurosauria</taxon>
        <taxon>Aves</taxon>
        <taxon>Neognathae</taxon>
        <taxon>Neoaves</taxon>
        <taxon>Telluraves</taxon>
        <taxon>Australaves</taxon>
        <taxon>Passeriformes</taxon>
        <taxon>Pipridae</taxon>
        <taxon>Pipra</taxon>
    </lineage>
</organism>
<reference evidence="8" key="1">
    <citation type="submission" date="2025-08" db="UniProtKB">
        <authorList>
            <consortium name="RefSeq"/>
        </authorList>
    </citation>
    <scope>IDENTIFICATION</scope>
    <source>
        <tissue evidence="8">Muscle</tissue>
    </source>
</reference>
<proteinExistence type="predicted"/>
<feature type="compositionally biased region" description="Basic and acidic residues" evidence="5">
    <location>
        <begin position="754"/>
        <end position="775"/>
    </location>
</feature>
<evidence type="ECO:0000313" key="8">
    <source>
        <dbReference type="RefSeq" id="XP_039236690.1"/>
    </source>
</evidence>
<protein>
    <submittedName>
        <fullName evidence="8">Uncharacterized protein LOC113994413 isoform X1</fullName>
    </submittedName>
</protein>
<gene>
    <name evidence="8" type="primary">LOC113994413</name>
</gene>
<feature type="compositionally biased region" description="Basic and acidic residues" evidence="5">
    <location>
        <begin position="196"/>
        <end position="207"/>
    </location>
</feature>
<keyword evidence="3 4" id="KW-0440">LIM domain</keyword>
<feature type="compositionally biased region" description="Basic and acidic residues" evidence="5">
    <location>
        <begin position="906"/>
        <end position="920"/>
    </location>
</feature>
<keyword evidence="1 4" id="KW-0479">Metal-binding</keyword>
<dbReference type="SMART" id="SM00132">
    <property type="entry name" value="LIM"/>
    <property type="match status" value="1"/>
</dbReference>
<name>A0A7R5K8V3_9PASS</name>
<feature type="compositionally biased region" description="Acidic residues" evidence="5">
    <location>
        <begin position="672"/>
        <end position="681"/>
    </location>
</feature>
<dbReference type="Pfam" id="PF00412">
    <property type="entry name" value="LIM"/>
    <property type="match status" value="1"/>
</dbReference>
<feature type="compositionally biased region" description="Polar residues" evidence="5">
    <location>
        <begin position="610"/>
        <end position="623"/>
    </location>
</feature>
<dbReference type="PANTHER" id="PTHR24206">
    <property type="entry name" value="OS06G0237300 PROTEIN"/>
    <property type="match status" value="1"/>
</dbReference>
<evidence type="ECO:0000313" key="7">
    <source>
        <dbReference type="Proteomes" id="UP000504627"/>
    </source>
</evidence>
<accession>A0A7R5K8V3</accession>
<feature type="compositionally biased region" description="Basic and acidic residues" evidence="5">
    <location>
        <begin position="514"/>
        <end position="528"/>
    </location>
</feature>
<evidence type="ECO:0000256" key="2">
    <source>
        <dbReference type="ARBA" id="ARBA00022833"/>
    </source>
</evidence>
<evidence type="ECO:0000256" key="3">
    <source>
        <dbReference type="ARBA" id="ARBA00023038"/>
    </source>
</evidence>
<dbReference type="Gene3D" id="2.10.110.10">
    <property type="entry name" value="Cysteine Rich Protein"/>
    <property type="match status" value="1"/>
</dbReference>
<feature type="compositionally biased region" description="Polar residues" evidence="5">
    <location>
        <begin position="1016"/>
        <end position="1027"/>
    </location>
</feature>
<feature type="region of interest" description="Disordered" evidence="5">
    <location>
        <begin position="1116"/>
        <end position="1156"/>
    </location>
</feature>
<feature type="compositionally biased region" description="Basic and acidic residues" evidence="5">
    <location>
        <begin position="718"/>
        <end position="728"/>
    </location>
</feature>
<feature type="compositionally biased region" description="Polar residues" evidence="5">
    <location>
        <begin position="689"/>
        <end position="700"/>
    </location>
</feature>
<feature type="compositionally biased region" description="Basic and acidic residues" evidence="5">
    <location>
        <begin position="799"/>
        <end position="817"/>
    </location>
</feature>
<feature type="region of interest" description="Disordered" evidence="5">
    <location>
        <begin position="717"/>
        <end position="847"/>
    </location>
</feature>
<dbReference type="RefSeq" id="XP_039236690.1">
    <property type="nucleotide sequence ID" value="XM_039380756.1"/>
</dbReference>
<feature type="region of interest" description="Disordered" evidence="5">
    <location>
        <begin position="505"/>
        <end position="585"/>
    </location>
</feature>
<evidence type="ECO:0000256" key="5">
    <source>
        <dbReference type="SAM" id="MobiDB-lite"/>
    </source>
</evidence>
<evidence type="ECO:0000256" key="4">
    <source>
        <dbReference type="PROSITE-ProRule" id="PRU00125"/>
    </source>
</evidence>
<keyword evidence="2 4" id="KW-0862">Zinc</keyword>
<feature type="compositionally biased region" description="Acidic residues" evidence="5">
    <location>
        <begin position="1366"/>
        <end position="1378"/>
    </location>
</feature>
<feature type="compositionally biased region" description="Polar residues" evidence="5">
    <location>
        <begin position="572"/>
        <end position="581"/>
    </location>
</feature>
<feature type="region of interest" description="Disordered" evidence="5">
    <location>
        <begin position="1346"/>
        <end position="1378"/>
    </location>
</feature>
<feature type="compositionally biased region" description="Basic and acidic residues" evidence="5">
    <location>
        <begin position="960"/>
        <end position="973"/>
    </location>
</feature>
<dbReference type="GO" id="GO:0046872">
    <property type="term" value="F:metal ion binding"/>
    <property type="evidence" value="ECO:0007669"/>
    <property type="project" value="UniProtKB-KW"/>
</dbReference>
<feature type="compositionally biased region" description="Basic and acidic residues" evidence="5">
    <location>
        <begin position="366"/>
        <end position="375"/>
    </location>
</feature>
<feature type="region of interest" description="Disordered" evidence="5">
    <location>
        <begin position="365"/>
        <end position="400"/>
    </location>
</feature>